<dbReference type="InterPro" id="IPR051342">
    <property type="entry name" value="PDZ_scaffold"/>
</dbReference>
<keyword evidence="4" id="KW-1185">Reference proteome</keyword>
<dbReference type="SMART" id="SM00228">
    <property type="entry name" value="PDZ"/>
    <property type="match status" value="2"/>
</dbReference>
<keyword evidence="1" id="KW-0175">Coiled coil</keyword>
<evidence type="ECO:0000313" key="3">
    <source>
        <dbReference type="EMBL" id="CAB4031624.1"/>
    </source>
</evidence>
<dbReference type="Pfam" id="PF00397">
    <property type="entry name" value="WW"/>
    <property type="match status" value="1"/>
</dbReference>
<dbReference type="PROSITE" id="PS50020">
    <property type="entry name" value="WW_DOMAIN_2"/>
    <property type="match status" value="1"/>
</dbReference>
<reference evidence="3" key="1">
    <citation type="submission" date="2020-04" db="EMBL/GenBank/DDBJ databases">
        <authorList>
            <person name="Alioto T."/>
            <person name="Alioto T."/>
            <person name="Gomez Garrido J."/>
        </authorList>
    </citation>
    <scope>NUCLEOTIDE SEQUENCE</scope>
    <source>
        <strain evidence="3">A484AB</strain>
    </source>
</reference>
<comment type="caution">
    <text evidence="3">The sequence shown here is derived from an EMBL/GenBank/DDBJ whole genome shotgun (WGS) entry which is preliminary data.</text>
</comment>
<evidence type="ECO:0000256" key="2">
    <source>
        <dbReference type="SAM" id="MobiDB-lite"/>
    </source>
</evidence>
<organism evidence="3 4">
    <name type="scientific">Paramuricea clavata</name>
    <name type="common">Red gorgonian</name>
    <name type="synonym">Violescent sea-whip</name>
    <dbReference type="NCBI Taxonomy" id="317549"/>
    <lineage>
        <taxon>Eukaryota</taxon>
        <taxon>Metazoa</taxon>
        <taxon>Cnidaria</taxon>
        <taxon>Anthozoa</taxon>
        <taxon>Octocorallia</taxon>
        <taxon>Malacalcyonacea</taxon>
        <taxon>Plexauridae</taxon>
        <taxon>Paramuricea</taxon>
    </lineage>
</organism>
<dbReference type="Gene3D" id="2.30.42.10">
    <property type="match status" value="2"/>
</dbReference>
<dbReference type="CDD" id="cd00201">
    <property type="entry name" value="WW"/>
    <property type="match status" value="1"/>
</dbReference>
<dbReference type="OrthoDB" id="5984416at2759"/>
<dbReference type="AlphaFoldDB" id="A0A7D9LF53"/>
<evidence type="ECO:0000313" key="4">
    <source>
        <dbReference type="Proteomes" id="UP001152795"/>
    </source>
</evidence>
<dbReference type="Proteomes" id="UP001152795">
    <property type="component" value="Unassembled WGS sequence"/>
</dbReference>
<dbReference type="PANTHER" id="PTHR19964:SF94">
    <property type="entry name" value="SYNTAXIN-BINDING PROTEIN 4-LIKE"/>
    <property type="match status" value="1"/>
</dbReference>
<feature type="region of interest" description="Disordered" evidence="2">
    <location>
        <begin position="395"/>
        <end position="416"/>
    </location>
</feature>
<name>A0A7D9LF53_PARCT</name>
<dbReference type="InterPro" id="IPR001202">
    <property type="entry name" value="WW_dom"/>
</dbReference>
<feature type="coiled-coil region" evidence="1">
    <location>
        <begin position="525"/>
        <end position="580"/>
    </location>
</feature>
<dbReference type="InterPro" id="IPR036034">
    <property type="entry name" value="PDZ_sf"/>
</dbReference>
<evidence type="ECO:0000256" key="1">
    <source>
        <dbReference type="SAM" id="Coils"/>
    </source>
</evidence>
<dbReference type="PANTHER" id="PTHR19964">
    <property type="entry name" value="MULTIPLE PDZ DOMAIN PROTEIN"/>
    <property type="match status" value="1"/>
</dbReference>
<feature type="compositionally biased region" description="Basic and acidic residues" evidence="2">
    <location>
        <begin position="395"/>
        <end position="412"/>
    </location>
</feature>
<dbReference type="EMBL" id="CACRXK020017784">
    <property type="protein sequence ID" value="CAB4031624.1"/>
    <property type="molecule type" value="Genomic_DNA"/>
</dbReference>
<sequence>MGDTNKFETVPSGKKSPAEKRIVLNNCQGGIGIKIVGGRTSGGPSYGIFVKRIIAGSVAEKTGVLKEGDKIIHVNNESLHEVTNEKAMSVLVNAAKAGTVTLLVERSAFAAQEYNKLLGVLRNGTAKYGDFSGSHSFERSTVVSPTLIEKRSWVLANGRMSPMSSGNMSPRGLEFGKDGTKGGDLSNTVDMLINSERPASLAESNVDSGLQSSSSTLKSLTNVMVTHIPVTNGLGMSVTGGTNHSDGPVVIVKELVNGGDVFHDGQIQPGDQIVSINGESFLNVTHEEAKMKLTQVKLRAESEFEITYVCQGMVSREASFGEGNLVGTGEPVATVVGKAETNKQVESSRLFDQHNLDENGNYGTTQSYPTNHFSSIMQSSIQPSSIQFYLQQDLRGSRESTTPRDTMPDTARKPPKRRLSLAPASKLRIEKLEVALSYLGVELTAEQQKEIRGKLHIDVSGCVSYGDFVDVVQDVLSVELNDHSGVLSRTKLQFALSGLQKNEAPLVQTSLVARQASPNVMDSRIADLTRQRDNALAEVDLLKQQLDEKQSLTLSEVEQMERIKRTAEEALEESMTLKDQVYLARQATEAAVRRDEDYEQVIRLLEDELRLVKTQGTPKQQEVQDLQKKVVVLGCQLRKNEVMKRTYEVSTQKLLTLADRVYDYLKHGGVSPASSSISPQTPGSPPSYLPQRAMLHKLADEALDVAHGVRVLLEEEPLPFGWEEAYTNEGERYYINHMSQVTSWLHPVTHTTKVREKDV</sequence>
<dbReference type="Pfam" id="PF00595">
    <property type="entry name" value="PDZ"/>
    <property type="match status" value="2"/>
</dbReference>
<accession>A0A7D9LF53</accession>
<dbReference type="PROSITE" id="PS50106">
    <property type="entry name" value="PDZ"/>
    <property type="match status" value="2"/>
</dbReference>
<dbReference type="SUPFAM" id="SSF51045">
    <property type="entry name" value="WW domain"/>
    <property type="match status" value="1"/>
</dbReference>
<protein>
    <submittedName>
        <fullName evidence="3">Syntaxin-binding 4 isoform X1</fullName>
    </submittedName>
</protein>
<dbReference type="SUPFAM" id="SSF50156">
    <property type="entry name" value="PDZ domain-like"/>
    <property type="match status" value="2"/>
</dbReference>
<dbReference type="Gene3D" id="2.20.70.10">
    <property type="match status" value="1"/>
</dbReference>
<dbReference type="SMART" id="SM00456">
    <property type="entry name" value="WW"/>
    <property type="match status" value="1"/>
</dbReference>
<proteinExistence type="predicted"/>
<dbReference type="InterPro" id="IPR036020">
    <property type="entry name" value="WW_dom_sf"/>
</dbReference>
<dbReference type="PROSITE" id="PS01159">
    <property type="entry name" value="WW_DOMAIN_1"/>
    <property type="match status" value="1"/>
</dbReference>
<dbReference type="FunFam" id="2.20.70.10:FF:000034">
    <property type="entry name" value="syntaxin-binding protein 4 isoform X1"/>
    <property type="match status" value="1"/>
</dbReference>
<gene>
    <name evidence="3" type="ORF">PACLA_8A022525</name>
</gene>
<dbReference type="InterPro" id="IPR001478">
    <property type="entry name" value="PDZ"/>
</dbReference>